<dbReference type="CDD" id="cd06690">
    <property type="entry name" value="PDZ_Radil-like"/>
    <property type="match status" value="1"/>
</dbReference>
<accession>A0ABD1KR50</accession>
<proteinExistence type="predicted"/>
<evidence type="ECO:0000313" key="4">
    <source>
        <dbReference type="Proteomes" id="UP001591681"/>
    </source>
</evidence>
<feature type="compositionally biased region" description="Acidic residues" evidence="1">
    <location>
        <begin position="197"/>
        <end position="207"/>
    </location>
</feature>
<dbReference type="InterPro" id="IPR051342">
    <property type="entry name" value="PDZ_scaffold"/>
</dbReference>
<dbReference type="PANTHER" id="PTHR19964">
    <property type="entry name" value="MULTIPLE PDZ DOMAIN PROTEIN"/>
    <property type="match status" value="1"/>
</dbReference>
<name>A0ABD1KR50_9TELE</name>
<organism evidence="3 4">
    <name type="scientific">Coilia grayii</name>
    <name type="common">Gray's grenadier anchovy</name>
    <dbReference type="NCBI Taxonomy" id="363190"/>
    <lineage>
        <taxon>Eukaryota</taxon>
        <taxon>Metazoa</taxon>
        <taxon>Chordata</taxon>
        <taxon>Craniata</taxon>
        <taxon>Vertebrata</taxon>
        <taxon>Euteleostomi</taxon>
        <taxon>Actinopterygii</taxon>
        <taxon>Neopterygii</taxon>
        <taxon>Teleostei</taxon>
        <taxon>Clupei</taxon>
        <taxon>Clupeiformes</taxon>
        <taxon>Clupeoidei</taxon>
        <taxon>Engraulidae</taxon>
        <taxon>Coilinae</taxon>
        <taxon>Coilia</taxon>
    </lineage>
</organism>
<feature type="region of interest" description="Disordered" evidence="1">
    <location>
        <begin position="176"/>
        <end position="207"/>
    </location>
</feature>
<dbReference type="AlphaFoldDB" id="A0ABD1KR50"/>
<keyword evidence="4" id="KW-1185">Reference proteome</keyword>
<gene>
    <name evidence="3" type="ORF">ACEWY4_003411</name>
</gene>
<dbReference type="Proteomes" id="UP001591681">
    <property type="component" value="Unassembled WGS sequence"/>
</dbReference>
<dbReference type="InterPro" id="IPR036034">
    <property type="entry name" value="PDZ_sf"/>
</dbReference>
<evidence type="ECO:0000256" key="1">
    <source>
        <dbReference type="SAM" id="MobiDB-lite"/>
    </source>
</evidence>
<dbReference type="Gene3D" id="2.30.42.10">
    <property type="match status" value="1"/>
</dbReference>
<feature type="region of interest" description="Disordered" evidence="1">
    <location>
        <begin position="55"/>
        <end position="114"/>
    </location>
</feature>
<dbReference type="PROSITE" id="PS50106">
    <property type="entry name" value="PDZ"/>
    <property type="match status" value="1"/>
</dbReference>
<comment type="caution">
    <text evidence="3">The sequence shown here is derived from an EMBL/GenBank/DDBJ whole genome shotgun (WGS) entry which is preliminary data.</text>
</comment>
<evidence type="ECO:0000259" key="2">
    <source>
        <dbReference type="PROSITE" id="PS50106"/>
    </source>
</evidence>
<reference evidence="3 4" key="1">
    <citation type="submission" date="2024-09" db="EMBL/GenBank/DDBJ databases">
        <title>A chromosome-level genome assembly of Gray's grenadier anchovy, Coilia grayii.</title>
        <authorList>
            <person name="Fu Z."/>
        </authorList>
    </citation>
    <scope>NUCLEOTIDE SEQUENCE [LARGE SCALE GENOMIC DNA]</scope>
    <source>
        <strain evidence="3">G4</strain>
        <tissue evidence="3">Muscle</tissue>
    </source>
</reference>
<dbReference type="InterPro" id="IPR001478">
    <property type="entry name" value="PDZ"/>
</dbReference>
<feature type="domain" description="PDZ" evidence="2">
    <location>
        <begin position="212"/>
        <end position="297"/>
    </location>
</feature>
<dbReference type="Pfam" id="PF00595">
    <property type="entry name" value="PDZ"/>
    <property type="match status" value="1"/>
</dbReference>
<evidence type="ECO:0000313" key="3">
    <source>
        <dbReference type="EMBL" id="KAL2101650.1"/>
    </source>
</evidence>
<dbReference type="PANTHER" id="PTHR19964:SF92">
    <property type="entry name" value="PATJ HOMOLOG"/>
    <property type="match status" value="1"/>
</dbReference>
<protein>
    <recommendedName>
        <fullName evidence="2">PDZ domain-containing protein</fullName>
    </recommendedName>
</protein>
<sequence length="309" mass="33598">MCPVAGDILESFDNHPPLILPSHTFHLELGKPVVDPGLFRQLHRMQEFLRTLPANDPASASQTADERQSLTSPSVSESQTIPSSPMSWSEAHRRRNAASWDVPDSQTHASDGDLSSCEAGLLTQKLQSLALQSSLPGDAGLGIHKSLALDPSCLLTPPNTPQSMEQAELEASLQEGAQHNGWHRKAGAVESRKMSREEEEDEEEEEREEVFTVELKRGPHGLGLALVDGMKTPLKMSGIYIKSVVPESPAARCQKLRLGDRILAVNGVSLVGMDYHTGRELIRTAGDSLRLLVAKTEARCSGRSSVTKC</sequence>
<feature type="compositionally biased region" description="Polar residues" evidence="1">
    <location>
        <begin position="58"/>
        <end position="87"/>
    </location>
</feature>
<dbReference type="SMART" id="SM00228">
    <property type="entry name" value="PDZ"/>
    <property type="match status" value="1"/>
</dbReference>
<dbReference type="EMBL" id="JBHFQA010000003">
    <property type="protein sequence ID" value="KAL2101650.1"/>
    <property type="molecule type" value="Genomic_DNA"/>
</dbReference>
<dbReference type="SUPFAM" id="SSF50156">
    <property type="entry name" value="PDZ domain-like"/>
    <property type="match status" value="1"/>
</dbReference>